<dbReference type="GO" id="GO:0005576">
    <property type="term" value="C:extracellular region"/>
    <property type="evidence" value="ECO:0007669"/>
    <property type="project" value="UniProtKB-SubCell"/>
</dbReference>
<comment type="similarity">
    <text evidence="2">Belongs to the GILT family.</text>
</comment>
<organism evidence="7">
    <name type="scientific">Riptortus pedestris</name>
    <name type="common">Bean bug</name>
    <dbReference type="NCBI Taxonomy" id="329032"/>
    <lineage>
        <taxon>Eukaryota</taxon>
        <taxon>Metazoa</taxon>
        <taxon>Ecdysozoa</taxon>
        <taxon>Arthropoda</taxon>
        <taxon>Hexapoda</taxon>
        <taxon>Insecta</taxon>
        <taxon>Pterygota</taxon>
        <taxon>Neoptera</taxon>
        <taxon>Paraneoptera</taxon>
        <taxon>Hemiptera</taxon>
        <taxon>Heteroptera</taxon>
        <taxon>Panheteroptera</taxon>
        <taxon>Pentatomomorpha</taxon>
        <taxon>Coreoidea</taxon>
        <taxon>Alydidae</taxon>
        <taxon>Riptortus</taxon>
    </lineage>
</organism>
<keyword evidence="4 6" id="KW-0732">Signal</keyword>
<keyword evidence="5" id="KW-0325">Glycoprotein</keyword>
<dbReference type="PANTHER" id="PTHR13234:SF8">
    <property type="entry name" value="GAMMA-INTERFERON-INDUCIBLE LYSOSOMAL THIOL REDUCTASE"/>
    <property type="match status" value="1"/>
</dbReference>
<feature type="chain" id="PRO_5004380721" evidence="6">
    <location>
        <begin position="22"/>
        <end position="232"/>
    </location>
</feature>
<evidence type="ECO:0000256" key="4">
    <source>
        <dbReference type="ARBA" id="ARBA00022729"/>
    </source>
</evidence>
<dbReference type="Pfam" id="PF03227">
    <property type="entry name" value="GILT"/>
    <property type="match status" value="1"/>
</dbReference>
<evidence type="ECO:0000256" key="6">
    <source>
        <dbReference type="SAM" id="SignalP"/>
    </source>
</evidence>
<proteinExistence type="evidence at transcript level"/>
<comment type="subcellular location">
    <subcellularLocation>
        <location evidence="1">Secreted</location>
    </subcellularLocation>
</comment>
<evidence type="ECO:0000256" key="5">
    <source>
        <dbReference type="ARBA" id="ARBA00023180"/>
    </source>
</evidence>
<dbReference type="PANTHER" id="PTHR13234">
    <property type="entry name" value="GAMMA-INTERFERON INDUCIBLE LYSOSOMAL THIOL REDUCTASE GILT"/>
    <property type="match status" value="1"/>
</dbReference>
<dbReference type="EMBL" id="AK417124">
    <property type="protein sequence ID" value="BAN20339.1"/>
    <property type="molecule type" value="mRNA"/>
</dbReference>
<keyword evidence="3" id="KW-0964">Secreted</keyword>
<accession>R4WD17</accession>
<dbReference type="InterPro" id="IPR004911">
    <property type="entry name" value="Interferon-induced_GILT"/>
</dbReference>
<feature type="signal peptide" evidence="6">
    <location>
        <begin position="1"/>
        <end position="21"/>
    </location>
</feature>
<reference evidence="7" key="1">
    <citation type="journal article" date="2013" name="PLoS ONE">
        <title>Gene expression in gut symbiotic organ of stinkbug affected by extracellular bacterial symbiont.</title>
        <authorList>
            <person name="Futahashi R."/>
            <person name="Tanaka K."/>
            <person name="Tanahashi M."/>
            <person name="Nikoh N."/>
            <person name="Kikuchi Y."/>
            <person name="Lee B.L."/>
            <person name="Fukatsu T."/>
        </authorList>
    </citation>
    <scope>NUCLEOTIDE SEQUENCE</scope>
    <source>
        <tissue evidence="7">Midgut</tissue>
    </source>
</reference>
<evidence type="ECO:0000256" key="2">
    <source>
        <dbReference type="ARBA" id="ARBA00005679"/>
    </source>
</evidence>
<protein>
    <submittedName>
        <fullName evidence="7">Unkown protein</fullName>
    </submittedName>
</protein>
<sequence length="232" mass="25706">MASHLLHLLLALASATTLTLALEVPVTVYFESLCPDSQKFIKDQFALVYSNSTFQKYIKPQFVPWGHTNVTGEETFSCQHGKGECDGNRLLSCGLQILPDDKTKVSYVTCIMALNVTTNTTDFPIDKCQSEAGSLYQNITECYNNISVSSKYLQQNGDLTKKFFGDEKFWVPYISFNNKKDDVLSKEANTNFVSALCTHLKGENLSECPNSSASTFTATLIPAIVLLILGRL</sequence>
<evidence type="ECO:0000313" key="7">
    <source>
        <dbReference type="EMBL" id="BAN20339.1"/>
    </source>
</evidence>
<name>R4WD17_RIPPE</name>
<evidence type="ECO:0000256" key="3">
    <source>
        <dbReference type="ARBA" id="ARBA00022525"/>
    </source>
</evidence>
<dbReference type="GO" id="GO:0016671">
    <property type="term" value="F:oxidoreductase activity, acting on a sulfur group of donors, disulfide as acceptor"/>
    <property type="evidence" value="ECO:0007669"/>
    <property type="project" value="InterPro"/>
</dbReference>
<dbReference type="AlphaFoldDB" id="R4WD17"/>
<evidence type="ECO:0000256" key="1">
    <source>
        <dbReference type="ARBA" id="ARBA00004613"/>
    </source>
</evidence>